<evidence type="ECO:0000313" key="2">
    <source>
        <dbReference type="EMBL" id="OWZ16892.1"/>
    </source>
</evidence>
<organism evidence="2 3">
    <name type="scientific">Phytophthora megakarya</name>
    <dbReference type="NCBI Taxonomy" id="4795"/>
    <lineage>
        <taxon>Eukaryota</taxon>
        <taxon>Sar</taxon>
        <taxon>Stramenopiles</taxon>
        <taxon>Oomycota</taxon>
        <taxon>Peronosporomycetes</taxon>
        <taxon>Peronosporales</taxon>
        <taxon>Peronosporaceae</taxon>
        <taxon>Phytophthora</taxon>
    </lineage>
</organism>
<feature type="chain" id="PRO_5013030892" evidence="1">
    <location>
        <begin position="23"/>
        <end position="168"/>
    </location>
</feature>
<feature type="signal peptide" evidence="1">
    <location>
        <begin position="1"/>
        <end position="22"/>
    </location>
</feature>
<sequence length="168" mass="19177">MNISFVLLVLIVVVFTSDAVLGSSFRLPSIQDDINNERTLPPQTKTIVVANINQDDEERLTLSSVLNKWCMRVKTWPRSKRFKIKMMVLFSKIHDDTAQKLLRDGVTPQQFYKMFKLENDKNVFLSMNALNDSYGILVSTTEYAVWSSLKCCGSEIQKQCRGKEAAFG</sequence>
<proteinExistence type="predicted"/>
<name>A0A225WH96_9STRA</name>
<dbReference type="AlphaFoldDB" id="A0A225WH96"/>
<dbReference type="Proteomes" id="UP000198211">
    <property type="component" value="Unassembled WGS sequence"/>
</dbReference>
<evidence type="ECO:0000313" key="3">
    <source>
        <dbReference type="Proteomes" id="UP000198211"/>
    </source>
</evidence>
<gene>
    <name evidence="2" type="ORF">PHMEG_0009263</name>
</gene>
<keyword evidence="3" id="KW-1185">Reference proteome</keyword>
<dbReference type="EMBL" id="NBNE01000852">
    <property type="protein sequence ID" value="OWZ16892.1"/>
    <property type="molecule type" value="Genomic_DNA"/>
</dbReference>
<dbReference type="OrthoDB" id="145326at2759"/>
<accession>A0A225WH96</accession>
<evidence type="ECO:0000256" key="1">
    <source>
        <dbReference type="SAM" id="SignalP"/>
    </source>
</evidence>
<protein>
    <submittedName>
        <fullName evidence="2">RxLR effector protein</fullName>
    </submittedName>
</protein>
<keyword evidence="1" id="KW-0732">Signal</keyword>
<reference evidence="3" key="1">
    <citation type="submission" date="2017-03" db="EMBL/GenBank/DDBJ databases">
        <title>Phytopthora megakarya and P. palmivora, two closely related causual agents of cacao black pod achieved similar genome size and gene model numbers by different mechanisms.</title>
        <authorList>
            <person name="Ali S."/>
            <person name="Shao J."/>
            <person name="Larry D.J."/>
            <person name="Kronmiller B."/>
            <person name="Shen D."/>
            <person name="Strem M.D."/>
            <person name="Melnick R.L."/>
            <person name="Guiltinan M.J."/>
            <person name="Tyler B.M."/>
            <person name="Meinhardt L.W."/>
            <person name="Bailey B.A."/>
        </authorList>
    </citation>
    <scope>NUCLEOTIDE SEQUENCE [LARGE SCALE GENOMIC DNA]</scope>
    <source>
        <strain evidence="3">zdho120</strain>
    </source>
</reference>
<comment type="caution">
    <text evidence="2">The sequence shown here is derived from an EMBL/GenBank/DDBJ whole genome shotgun (WGS) entry which is preliminary data.</text>
</comment>